<gene>
    <name evidence="2" type="ORF">NTJ_06398</name>
</gene>
<evidence type="ECO:0000313" key="2">
    <source>
        <dbReference type="EMBL" id="BES93588.1"/>
    </source>
</evidence>
<reference evidence="2 3" key="1">
    <citation type="submission" date="2023-09" db="EMBL/GenBank/DDBJ databases">
        <title>Nesidiocoris tenuis whole genome shotgun sequence.</title>
        <authorList>
            <person name="Shibata T."/>
            <person name="Shimoda M."/>
            <person name="Kobayashi T."/>
            <person name="Uehara T."/>
        </authorList>
    </citation>
    <scope>NUCLEOTIDE SEQUENCE [LARGE SCALE GENOMIC DNA]</scope>
    <source>
        <strain evidence="2 3">Japan</strain>
    </source>
</reference>
<protein>
    <recommendedName>
        <fullName evidence="4">THAP-type domain-containing protein</fullName>
    </recommendedName>
</protein>
<accession>A0ABN7ANE4</accession>
<feature type="compositionally biased region" description="Polar residues" evidence="1">
    <location>
        <begin position="132"/>
        <end position="144"/>
    </location>
</feature>
<name>A0ABN7ANE4_9HEMI</name>
<evidence type="ECO:0000313" key="3">
    <source>
        <dbReference type="Proteomes" id="UP001307889"/>
    </source>
</evidence>
<evidence type="ECO:0000256" key="1">
    <source>
        <dbReference type="SAM" id="MobiDB-lite"/>
    </source>
</evidence>
<keyword evidence="3" id="KW-1185">Reference proteome</keyword>
<dbReference type="EMBL" id="AP028912">
    <property type="protein sequence ID" value="BES93588.1"/>
    <property type="molecule type" value="Genomic_DNA"/>
</dbReference>
<feature type="region of interest" description="Disordered" evidence="1">
    <location>
        <begin position="77"/>
        <end position="96"/>
    </location>
</feature>
<proteinExistence type="predicted"/>
<feature type="region of interest" description="Disordered" evidence="1">
    <location>
        <begin position="129"/>
        <end position="168"/>
    </location>
</feature>
<organism evidence="2 3">
    <name type="scientific">Nesidiocoris tenuis</name>
    <dbReference type="NCBI Taxonomy" id="355587"/>
    <lineage>
        <taxon>Eukaryota</taxon>
        <taxon>Metazoa</taxon>
        <taxon>Ecdysozoa</taxon>
        <taxon>Arthropoda</taxon>
        <taxon>Hexapoda</taxon>
        <taxon>Insecta</taxon>
        <taxon>Pterygota</taxon>
        <taxon>Neoptera</taxon>
        <taxon>Paraneoptera</taxon>
        <taxon>Hemiptera</taxon>
        <taxon>Heteroptera</taxon>
        <taxon>Panheteroptera</taxon>
        <taxon>Cimicomorpha</taxon>
        <taxon>Miridae</taxon>
        <taxon>Dicyphina</taxon>
        <taxon>Nesidiocoris</taxon>
    </lineage>
</organism>
<dbReference type="Proteomes" id="UP001307889">
    <property type="component" value="Chromosome 4"/>
</dbReference>
<sequence length="168" mass="19298">MRKLWFDVARQQYTKARRHCCYDHFSMEEDAENWLFHTYSGARLRLKPGVLPHLKLGTPLMTKLTASAKKRKREIFDDPFGCSHQPSEAVKSPRISRRKQAFATRYDFEEEAPMSRPVAARHLLLETEPNPLISSEPNVSSKPANNHLLPGQPKVTQRLPLHSDPTPS</sequence>
<evidence type="ECO:0008006" key="4">
    <source>
        <dbReference type="Google" id="ProtNLM"/>
    </source>
</evidence>